<dbReference type="GO" id="GO:0006457">
    <property type="term" value="P:protein folding"/>
    <property type="evidence" value="ECO:0007669"/>
    <property type="project" value="InterPro"/>
</dbReference>
<dbReference type="GO" id="GO:0051082">
    <property type="term" value="F:unfolded protein binding"/>
    <property type="evidence" value="ECO:0007669"/>
    <property type="project" value="InterPro"/>
</dbReference>
<feature type="region of interest" description="Disordered" evidence="2">
    <location>
        <begin position="1"/>
        <end position="29"/>
    </location>
</feature>
<feature type="domain" description="Chaperone DnaJ C-terminal" evidence="3">
    <location>
        <begin position="110"/>
        <end position="261"/>
    </location>
</feature>
<evidence type="ECO:0000256" key="2">
    <source>
        <dbReference type="SAM" id="MobiDB-lite"/>
    </source>
</evidence>
<dbReference type="PANTHER" id="PTHR24078">
    <property type="entry name" value="DNAJ HOMOLOG SUBFAMILY C MEMBER"/>
    <property type="match status" value="1"/>
</dbReference>
<gene>
    <name evidence="4" type="ORF">EANT1437_LOCUS904</name>
</gene>
<organism evidence="4">
    <name type="scientific">Eucampia antarctica</name>
    <dbReference type="NCBI Taxonomy" id="49252"/>
    <lineage>
        <taxon>Eukaryota</taxon>
        <taxon>Sar</taxon>
        <taxon>Stramenopiles</taxon>
        <taxon>Ochrophyta</taxon>
        <taxon>Bacillariophyta</taxon>
        <taxon>Mediophyceae</taxon>
        <taxon>Biddulphiophycidae</taxon>
        <taxon>Hemiaulales</taxon>
        <taxon>Hemiaulaceae</taxon>
        <taxon>Eucampia</taxon>
    </lineage>
</organism>
<dbReference type="SUPFAM" id="SSF49493">
    <property type="entry name" value="HSP40/DnaJ peptide-binding domain"/>
    <property type="match status" value="2"/>
</dbReference>
<dbReference type="Gene3D" id="2.60.260.20">
    <property type="entry name" value="Urease metallochaperone UreE, N-terminal domain"/>
    <property type="match status" value="2"/>
</dbReference>
<dbReference type="CDD" id="cd10747">
    <property type="entry name" value="DnaJ_C"/>
    <property type="match status" value="1"/>
</dbReference>
<dbReference type="InterPro" id="IPR051339">
    <property type="entry name" value="DnaJ_subfamily_B"/>
</dbReference>
<keyword evidence="1" id="KW-0143">Chaperone</keyword>
<dbReference type="EMBL" id="HBHI01001843">
    <property type="protein sequence ID" value="CAD9657105.1"/>
    <property type="molecule type" value="Transcribed_RNA"/>
</dbReference>
<dbReference type="InterPro" id="IPR008971">
    <property type="entry name" value="HSP40/DnaJ_pept-bd"/>
</dbReference>
<dbReference type="Pfam" id="PF01556">
    <property type="entry name" value="DnaJ_C"/>
    <property type="match status" value="1"/>
</dbReference>
<sequence>MNSGGMGGQGGPEAFHFSEGQSFNGMGGSSFGDGLESMFSGGRNTQGSSSTGNININLSDILKGFMGGQSNAGMSSGGGYGTRPEPGMGFFSGQQQGRNSSTNKSSFSLSFHCTLEELANGCTKKLKVKNPAIDPLTGQRVLTERIYNVKVKPGWKKGTKVKFGPTSDGFPSLSFILDEKKHRFFRRINNDIVWKCNISQNQAEKGVKIKVPLLDGNLLEILVQDGISIQQGQRKIIKGKGMPIKGGPKRGDLIIEFNINVGSL</sequence>
<feature type="compositionally biased region" description="Gly residues" evidence="2">
    <location>
        <begin position="1"/>
        <end position="11"/>
    </location>
</feature>
<dbReference type="GO" id="GO:0051087">
    <property type="term" value="F:protein-folding chaperone binding"/>
    <property type="evidence" value="ECO:0007669"/>
    <property type="project" value="TreeGrafter"/>
</dbReference>
<name>A0A7S2R0Q7_9STRA</name>
<proteinExistence type="predicted"/>
<dbReference type="GO" id="GO:0005829">
    <property type="term" value="C:cytosol"/>
    <property type="evidence" value="ECO:0007669"/>
    <property type="project" value="TreeGrafter"/>
</dbReference>
<accession>A0A7S2R0Q7</accession>
<dbReference type="PANTHER" id="PTHR24078:SF553">
    <property type="entry name" value="DNAJ HOMOLOG SUBFAMILY B MEMBER 5"/>
    <property type="match status" value="1"/>
</dbReference>
<protein>
    <recommendedName>
        <fullName evidence="3">Chaperone DnaJ C-terminal domain-containing protein</fullName>
    </recommendedName>
</protein>
<evidence type="ECO:0000256" key="1">
    <source>
        <dbReference type="ARBA" id="ARBA00023186"/>
    </source>
</evidence>
<evidence type="ECO:0000259" key="3">
    <source>
        <dbReference type="Pfam" id="PF01556"/>
    </source>
</evidence>
<dbReference type="AlphaFoldDB" id="A0A7S2R0Q7"/>
<dbReference type="InterPro" id="IPR002939">
    <property type="entry name" value="DnaJ_C"/>
</dbReference>
<feature type="region of interest" description="Disordered" evidence="2">
    <location>
        <begin position="73"/>
        <end position="103"/>
    </location>
</feature>
<evidence type="ECO:0000313" key="4">
    <source>
        <dbReference type="EMBL" id="CAD9657105.1"/>
    </source>
</evidence>
<reference evidence="4" key="1">
    <citation type="submission" date="2021-01" db="EMBL/GenBank/DDBJ databases">
        <authorList>
            <person name="Corre E."/>
            <person name="Pelletier E."/>
            <person name="Niang G."/>
            <person name="Scheremetjew M."/>
            <person name="Finn R."/>
            <person name="Kale V."/>
            <person name="Holt S."/>
            <person name="Cochrane G."/>
            <person name="Meng A."/>
            <person name="Brown T."/>
            <person name="Cohen L."/>
        </authorList>
    </citation>
    <scope>NUCLEOTIDE SEQUENCE</scope>
    <source>
        <strain evidence="4">CCMP1452</strain>
    </source>
</reference>